<keyword evidence="5 6" id="KW-0408">Iron</keyword>
<evidence type="ECO:0000259" key="8">
    <source>
        <dbReference type="PROSITE" id="PS51007"/>
    </source>
</evidence>
<keyword evidence="7" id="KW-0812">Transmembrane</keyword>
<dbReference type="EMBL" id="JAGETX010000003">
    <property type="protein sequence ID" value="MBO3270571.1"/>
    <property type="molecule type" value="Genomic_DNA"/>
</dbReference>
<evidence type="ECO:0000313" key="10">
    <source>
        <dbReference type="Proteomes" id="UP000670527"/>
    </source>
</evidence>
<evidence type="ECO:0000256" key="4">
    <source>
        <dbReference type="ARBA" id="ARBA00022982"/>
    </source>
</evidence>
<dbReference type="Pfam" id="PF00034">
    <property type="entry name" value="Cytochrom_C"/>
    <property type="match status" value="1"/>
</dbReference>
<accession>A0ABS3TAA0</accession>
<keyword evidence="1" id="KW-0813">Transport</keyword>
<dbReference type="SUPFAM" id="SSF46626">
    <property type="entry name" value="Cytochrome c"/>
    <property type="match status" value="1"/>
</dbReference>
<dbReference type="PANTHER" id="PTHR37823">
    <property type="entry name" value="CYTOCHROME C-553-LIKE"/>
    <property type="match status" value="1"/>
</dbReference>
<evidence type="ECO:0000256" key="3">
    <source>
        <dbReference type="ARBA" id="ARBA00022723"/>
    </source>
</evidence>
<proteinExistence type="predicted"/>
<keyword evidence="7" id="KW-0472">Membrane</keyword>
<protein>
    <submittedName>
        <fullName evidence="9">Cytochrome c</fullName>
    </submittedName>
</protein>
<evidence type="ECO:0000256" key="2">
    <source>
        <dbReference type="ARBA" id="ARBA00022617"/>
    </source>
</evidence>
<dbReference type="PANTHER" id="PTHR37823:SF1">
    <property type="entry name" value="CYTOCHROME C-553-LIKE"/>
    <property type="match status" value="1"/>
</dbReference>
<dbReference type="Proteomes" id="UP000670527">
    <property type="component" value="Unassembled WGS sequence"/>
</dbReference>
<reference evidence="9 10" key="1">
    <citation type="submission" date="2021-03" db="EMBL/GenBank/DDBJ databases">
        <authorList>
            <person name="Kim M.K."/>
        </authorList>
    </citation>
    <scope>NUCLEOTIDE SEQUENCE [LARGE SCALE GENOMIC DNA]</scope>
    <source>
        <strain evidence="9 10">BT507</strain>
    </source>
</reference>
<feature type="domain" description="Cytochrome c" evidence="8">
    <location>
        <begin position="69"/>
        <end position="160"/>
    </location>
</feature>
<keyword evidence="2 6" id="KW-0349">Heme</keyword>
<evidence type="ECO:0000256" key="7">
    <source>
        <dbReference type="SAM" id="Phobius"/>
    </source>
</evidence>
<name>A0ABS3TAA0_9BACT</name>
<evidence type="ECO:0000256" key="5">
    <source>
        <dbReference type="ARBA" id="ARBA00023004"/>
    </source>
</evidence>
<dbReference type="InterPro" id="IPR036909">
    <property type="entry name" value="Cyt_c-like_dom_sf"/>
</dbReference>
<feature type="transmembrane region" description="Helical" evidence="7">
    <location>
        <begin position="12"/>
        <end position="32"/>
    </location>
</feature>
<evidence type="ECO:0000256" key="6">
    <source>
        <dbReference type="PROSITE-ProRule" id="PRU00433"/>
    </source>
</evidence>
<comment type="caution">
    <text evidence="9">The sequence shown here is derived from an EMBL/GenBank/DDBJ whole genome shotgun (WGS) entry which is preliminary data.</text>
</comment>
<keyword evidence="7" id="KW-1133">Transmembrane helix</keyword>
<dbReference type="InterPro" id="IPR051811">
    <property type="entry name" value="Cytochrome_c550/c551-like"/>
</dbReference>
<organism evidence="9 10">
    <name type="scientific">Hymenobacter defluvii</name>
    <dbReference type="NCBI Taxonomy" id="2054411"/>
    <lineage>
        <taxon>Bacteria</taxon>
        <taxon>Pseudomonadati</taxon>
        <taxon>Bacteroidota</taxon>
        <taxon>Cytophagia</taxon>
        <taxon>Cytophagales</taxon>
        <taxon>Hymenobacteraceae</taxon>
        <taxon>Hymenobacter</taxon>
    </lineage>
</organism>
<dbReference type="PROSITE" id="PS51007">
    <property type="entry name" value="CYTC"/>
    <property type="match status" value="1"/>
</dbReference>
<dbReference type="Gene3D" id="1.10.760.10">
    <property type="entry name" value="Cytochrome c-like domain"/>
    <property type="match status" value="1"/>
</dbReference>
<sequence length="168" mass="18348">MSQATIRGALTVGMGVVACAIGAVFLSAGGLLHEPEEVVTVDEGPQTGMVDSLEVQETDEIELSPAEMTRYASGETLFNSNCAQCHAVLDRVVGPALAGITKRRPEKWIIRWVKSPAKVIASGDLYAVKLYEDYERQQMPSFNMSDQEIKDIIVYIKTQQNAGMLARN</sequence>
<dbReference type="InterPro" id="IPR009056">
    <property type="entry name" value="Cyt_c-like_dom"/>
</dbReference>
<keyword evidence="10" id="KW-1185">Reference proteome</keyword>
<evidence type="ECO:0000313" key="9">
    <source>
        <dbReference type="EMBL" id="MBO3270571.1"/>
    </source>
</evidence>
<evidence type="ECO:0000256" key="1">
    <source>
        <dbReference type="ARBA" id="ARBA00022448"/>
    </source>
</evidence>
<keyword evidence="4" id="KW-0249">Electron transport</keyword>
<dbReference type="RefSeq" id="WP_208307107.1">
    <property type="nucleotide sequence ID" value="NZ_JAGETX010000003.1"/>
</dbReference>
<gene>
    <name evidence="9" type="ORF">J4D97_07920</name>
</gene>
<dbReference type="PROSITE" id="PS51257">
    <property type="entry name" value="PROKAR_LIPOPROTEIN"/>
    <property type="match status" value="1"/>
</dbReference>
<keyword evidence="3 6" id="KW-0479">Metal-binding</keyword>